<keyword evidence="2" id="KW-1185">Reference proteome</keyword>
<organism evidence="1 2">
    <name type="scientific">Flavobacterium ichthyis</name>
    <dbReference type="NCBI Taxonomy" id="2698827"/>
    <lineage>
        <taxon>Bacteria</taxon>
        <taxon>Pseudomonadati</taxon>
        <taxon>Bacteroidota</taxon>
        <taxon>Flavobacteriia</taxon>
        <taxon>Flavobacteriales</taxon>
        <taxon>Flavobacteriaceae</taxon>
        <taxon>Flavobacterium</taxon>
    </lineage>
</organism>
<evidence type="ECO:0008006" key="3">
    <source>
        <dbReference type="Google" id="ProtNLM"/>
    </source>
</evidence>
<sequence>MHQEFLQKITASKVYRQMRDQYCDEVLTNPELLQSLFLLAFDVKNKNHYKAWWVIELVFKEKIGLIEPFLDFFLQNFKTLKHQSSIRPAMRICMFLVQSKNAGQLLSAEAKKIITEFGFDIMISDENVATKVYAARTLFALSKKEPWILTELKPILEQNYASESPGYKAVAREILKERR</sequence>
<comment type="caution">
    <text evidence="1">The sequence shown here is derived from an EMBL/GenBank/DDBJ whole genome shotgun (WGS) entry which is preliminary data.</text>
</comment>
<protein>
    <recommendedName>
        <fullName evidence="3">Adenylosuccinate lyase</fullName>
    </recommendedName>
</protein>
<dbReference type="EMBL" id="JAABLM010000011">
    <property type="protein sequence ID" value="NBL65494.1"/>
    <property type="molecule type" value="Genomic_DNA"/>
</dbReference>
<evidence type="ECO:0000313" key="1">
    <source>
        <dbReference type="EMBL" id="NBL65494.1"/>
    </source>
</evidence>
<accession>A0ABW9ZCI3</accession>
<proteinExistence type="predicted"/>
<name>A0ABW9ZCI3_9FLAO</name>
<dbReference type="RefSeq" id="WP_166537320.1">
    <property type="nucleotide sequence ID" value="NZ_JAABLM010000011.1"/>
</dbReference>
<dbReference type="Proteomes" id="UP000798602">
    <property type="component" value="Unassembled WGS sequence"/>
</dbReference>
<gene>
    <name evidence="1" type="ORF">GV828_09810</name>
</gene>
<evidence type="ECO:0000313" key="2">
    <source>
        <dbReference type="Proteomes" id="UP000798602"/>
    </source>
</evidence>
<reference evidence="2" key="1">
    <citation type="submission" date="2020-01" db="EMBL/GenBank/DDBJ databases">
        <title>Sphingomonas sp. strain CSW-10.</title>
        <authorList>
            <person name="Chen W.-M."/>
        </authorList>
    </citation>
    <scope>NUCLEOTIDE SEQUENCE [LARGE SCALE GENOMIC DNA]</scope>
    <source>
        <strain evidence="2">NST-5</strain>
    </source>
</reference>